<feature type="transmembrane region" description="Helical" evidence="8">
    <location>
        <begin position="63"/>
        <end position="82"/>
    </location>
</feature>
<comment type="similarity">
    <text evidence="2">Belongs to the MreD family.</text>
</comment>
<evidence type="ECO:0000313" key="9">
    <source>
        <dbReference type="EMBL" id="RQD78183.1"/>
    </source>
</evidence>
<keyword evidence="3" id="KW-1003">Cell membrane</keyword>
<evidence type="ECO:0000256" key="3">
    <source>
        <dbReference type="ARBA" id="ARBA00022475"/>
    </source>
</evidence>
<keyword evidence="5" id="KW-0133">Cell shape</keyword>
<organism evidence="9 10">
    <name type="scientific">Candidatus Syntrophonatronum acetioxidans</name>
    <dbReference type="NCBI Taxonomy" id="1795816"/>
    <lineage>
        <taxon>Bacteria</taxon>
        <taxon>Bacillati</taxon>
        <taxon>Bacillota</taxon>
        <taxon>Clostridia</taxon>
        <taxon>Eubacteriales</taxon>
        <taxon>Syntrophomonadaceae</taxon>
        <taxon>Candidatus Syntrophonatronum</taxon>
    </lineage>
</organism>
<dbReference type="Proteomes" id="UP000285138">
    <property type="component" value="Unassembled WGS sequence"/>
</dbReference>
<reference evidence="9 10" key="1">
    <citation type="submission" date="2018-08" db="EMBL/GenBank/DDBJ databases">
        <title>The metabolism and importance of syntrophic acetate oxidation coupled to methane or sulfide production in haloalkaline environments.</title>
        <authorList>
            <person name="Timmers P.H.A."/>
            <person name="Vavourakis C.D."/>
            <person name="Sorokin D.Y."/>
            <person name="Sinninghe Damste J.S."/>
            <person name="Muyzer G."/>
            <person name="Stams A.J.M."/>
            <person name="Plugge C.M."/>
        </authorList>
    </citation>
    <scope>NUCLEOTIDE SEQUENCE [LARGE SCALE GENOMIC DNA]</scope>
    <source>
        <strain evidence="9">MSAO_Bac1</strain>
    </source>
</reference>
<evidence type="ECO:0000256" key="2">
    <source>
        <dbReference type="ARBA" id="ARBA00007776"/>
    </source>
</evidence>
<dbReference type="GO" id="GO:0005886">
    <property type="term" value="C:plasma membrane"/>
    <property type="evidence" value="ECO:0007669"/>
    <property type="project" value="UniProtKB-SubCell"/>
</dbReference>
<dbReference type="Pfam" id="PF04093">
    <property type="entry name" value="MreD"/>
    <property type="match status" value="1"/>
</dbReference>
<dbReference type="InterPro" id="IPR017225">
    <property type="entry name" value="Cell_shape_determin_MreD_prd"/>
</dbReference>
<dbReference type="GO" id="GO:0008360">
    <property type="term" value="P:regulation of cell shape"/>
    <property type="evidence" value="ECO:0007669"/>
    <property type="project" value="UniProtKB-KW"/>
</dbReference>
<dbReference type="NCBIfam" id="TIGR03426">
    <property type="entry name" value="shape_MreD"/>
    <property type="match status" value="1"/>
</dbReference>
<feature type="transmembrane region" description="Helical" evidence="8">
    <location>
        <begin position="94"/>
        <end position="117"/>
    </location>
</feature>
<evidence type="ECO:0000256" key="8">
    <source>
        <dbReference type="SAM" id="Phobius"/>
    </source>
</evidence>
<feature type="transmembrane region" description="Helical" evidence="8">
    <location>
        <begin position="137"/>
        <end position="154"/>
    </location>
</feature>
<keyword evidence="4 8" id="KW-0812">Transmembrane</keyword>
<dbReference type="PIRSF" id="PIRSF037497">
    <property type="entry name" value="MreD_Clostridium/Treponema_prd"/>
    <property type="match status" value="1"/>
</dbReference>
<gene>
    <name evidence="9" type="primary">mreD</name>
    <name evidence="9" type="ORF">D5R97_00800</name>
</gene>
<name>A0A424YII5_9FIRM</name>
<dbReference type="EMBL" id="QZAA01000033">
    <property type="protein sequence ID" value="RQD78183.1"/>
    <property type="molecule type" value="Genomic_DNA"/>
</dbReference>
<dbReference type="AlphaFoldDB" id="A0A424YII5"/>
<comment type="subcellular location">
    <subcellularLocation>
        <location evidence="1">Cell membrane</location>
        <topology evidence="1">Multi-pass membrane protein</topology>
    </subcellularLocation>
</comment>
<accession>A0A424YII5</accession>
<evidence type="ECO:0000256" key="5">
    <source>
        <dbReference type="ARBA" id="ARBA00022960"/>
    </source>
</evidence>
<evidence type="ECO:0000256" key="6">
    <source>
        <dbReference type="ARBA" id="ARBA00022989"/>
    </source>
</evidence>
<evidence type="ECO:0000256" key="4">
    <source>
        <dbReference type="ARBA" id="ARBA00022692"/>
    </source>
</evidence>
<sequence length="164" mass="18765">MAKIKIFIIIILTLIIQGSLYPFLNMGRGQPDLVLILVVCFSILWGSRRGAVIGLGAGFLQDILYGHALGLFALTKMLVGYFSGFTEKNIYKDFVLGPMIIAFILTFLHEGLVFVFSREIMYLPLINALNATIFPRALYHFCLTPFAYLFFYYVNKRSFFYPFQ</sequence>
<keyword evidence="7 8" id="KW-0472">Membrane</keyword>
<evidence type="ECO:0000256" key="7">
    <source>
        <dbReference type="ARBA" id="ARBA00023136"/>
    </source>
</evidence>
<comment type="caution">
    <text evidence="9">The sequence shown here is derived from an EMBL/GenBank/DDBJ whole genome shotgun (WGS) entry which is preliminary data.</text>
</comment>
<protein>
    <submittedName>
        <fullName evidence="9">Rod shape-determining protein MreD</fullName>
    </submittedName>
</protein>
<dbReference type="InterPro" id="IPR007227">
    <property type="entry name" value="Cell_shape_determining_MreD"/>
</dbReference>
<evidence type="ECO:0000313" key="10">
    <source>
        <dbReference type="Proteomes" id="UP000285138"/>
    </source>
</evidence>
<feature type="transmembrane region" description="Helical" evidence="8">
    <location>
        <begin position="6"/>
        <end position="24"/>
    </location>
</feature>
<keyword evidence="6 8" id="KW-1133">Transmembrane helix</keyword>
<evidence type="ECO:0000256" key="1">
    <source>
        <dbReference type="ARBA" id="ARBA00004651"/>
    </source>
</evidence>
<feature type="transmembrane region" description="Helical" evidence="8">
    <location>
        <begin position="33"/>
        <end position="57"/>
    </location>
</feature>
<proteinExistence type="inferred from homology"/>